<evidence type="ECO:0000313" key="3">
    <source>
        <dbReference type="Proteomes" id="UP000229307"/>
    </source>
</evidence>
<comment type="caution">
    <text evidence="2">The sequence shown here is derived from an EMBL/GenBank/DDBJ whole genome shotgun (WGS) entry which is preliminary data.</text>
</comment>
<name>A0A2M7SFB2_9BACT</name>
<dbReference type="PANTHER" id="PTHR36966:SF1">
    <property type="entry name" value="REP-ASSOCIATED TYROSINE TRANSPOSASE"/>
    <property type="match status" value="1"/>
</dbReference>
<dbReference type="Gene3D" id="3.30.70.1290">
    <property type="entry name" value="Transposase IS200-like"/>
    <property type="match status" value="1"/>
</dbReference>
<dbReference type="AlphaFoldDB" id="A0A2M7SFB2"/>
<dbReference type="InterPro" id="IPR002686">
    <property type="entry name" value="Transposase_17"/>
</dbReference>
<dbReference type="EMBL" id="PFMR01000030">
    <property type="protein sequence ID" value="PIZ18180.1"/>
    <property type="molecule type" value="Genomic_DNA"/>
</dbReference>
<gene>
    <name evidence="2" type="ORF">COY52_00760</name>
</gene>
<sequence>MNKPYHPPHFYKENTDYFITAHTFDKRRFFTTETEKEMLLKVLYSAANAHSIFIHTWVILDNHYHLLIKINTTEKLVKFIKSLHGKSAIELNKINSTPGQKIWVNYWDHCIRSKKDFWVHFNYIHNNPLKHGYVKNFNKLIDYKFSGYSQWVEEKGVDWLKDIWETYPVVDFEKE</sequence>
<dbReference type="NCBIfam" id="NF047646">
    <property type="entry name" value="REP_Tyr_transpos"/>
    <property type="match status" value="1"/>
</dbReference>
<proteinExistence type="predicted"/>
<dbReference type="InterPro" id="IPR052715">
    <property type="entry name" value="RAYT_transposase"/>
</dbReference>
<dbReference type="GO" id="GO:0004803">
    <property type="term" value="F:transposase activity"/>
    <property type="evidence" value="ECO:0007669"/>
    <property type="project" value="InterPro"/>
</dbReference>
<dbReference type="Pfam" id="PF01797">
    <property type="entry name" value="Y1_Tnp"/>
    <property type="match status" value="1"/>
</dbReference>
<feature type="domain" description="Transposase IS200-like" evidence="1">
    <location>
        <begin position="12"/>
        <end position="127"/>
    </location>
</feature>
<organism evidence="2 3">
    <name type="scientific">Candidatus Desantisbacteria bacterium CG_4_10_14_0_8_um_filter_48_22</name>
    <dbReference type="NCBI Taxonomy" id="1974543"/>
    <lineage>
        <taxon>Bacteria</taxon>
        <taxon>Candidatus Desantisiibacteriota</taxon>
    </lineage>
</organism>
<accession>A0A2M7SFB2</accession>
<dbReference type="Proteomes" id="UP000229307">
    <property type="component" value="Unassembled WGS sequence"/>
</dbReference>
<protein>
    <recommendedName>
        <fullName evidence="1">Transposase IS200-like domain-containing protein</fullName>
    </recommendedName>
</protein>
<dbReference type="SUPFAM" id="SSF143422">
    <property type="entry name" value="Transposase IS200-like"/>
    <property type="match status" value="1"/>
</dbReference>
<dbReference type="InterPro" id="IPR036515">
    <property type="entry name" value="Transposase_17_sf"/>
</dbReference>
<dbReference type="PANTHER" id="PTHR36966">
    <property type="entry name" value="REP-ASSOCIATED TYROSINE TRANSPOSASE"/>
    <property type="match status" value="1"/>
</dbReference>
<dbReference type="GO" id="GO:0043565">
    <property type="term" value="F:sequence-specific DNA binding"/>
    <property type="evidence" value="ECO:0007669"/>
    <property type="project" value="TreeGrafter"/>
</dbReference>
<reference evidence="3" key="1">
    <citation type="submission" date="2017-09" db="EMBL/GenBank/DDBJ databases">
        <title>Depth-based differentiation of microbial function through sediment-hosted aquifers and enrichment of novel symbionts in the deep terrestrial subsurface.</title>
        <authorList>
            <person name="Probst A.J."/>
            <person name="Ladd B."/>
            <person name="Jarett J.K."/>
            <person name="Geller-Mcgrath D.E."/>
            <person name="Sieber C.M.K."/>
            <person name="Emerson J.B."/>
            <person name="Anantharaman K."/>
            <person name="Thomas B.C."/>
            <person name="Malmstrom R."/>
            <person name="Stieglmeier M."/>
            <person name="Klingl A."/>
            <person name="Woyke T."/>
            <person name="Ryan C.M."/>
            <person name="Banfield J.F."/>
        </authorList>
    </citation>
    <scope>NUCLEOTIDE SEQUENCE [LARGE SCALE GENOMIC DNA]</scope>
</reference>
<evidence type="ECO:0000313" key="2">
    <source>
        <dbReference type="EMBL" id="PIZ18180.1"/>
    </source>
</evidence>
<evidence type="ECO:0000259" key="1">
    <source>
        <dbReference type="SMART" id="SM01321"/>
    </source>
</evidence>
<dbReference type="GO" id="GO:0006313">
    <property type="term" value="P:DNA transposition"/>
    <property type="evidence" value="ECO:0007669"/>
    <property type="project" value="InterPro"/>
</dbReference>
<dbReference type="SMART" id="SM01321">
    <property type="entry name" value="Y1_Tnp"/>
    <property type="match status" value="1"/>
</dbReference>